<sequence>MKEKNVILQPAKKNRRKIIRSILQLIVVVFLAVVLIKAVFLTDKRFAEAVPLNNKEGFIALSYFGVSRNDSPKYVSKKNLEEQLTLLEKQGYQTITQQDILDFYQKNKPLPEKALFLSFEDGRTDSSIFAQNIMEKLNYKATMFTYADKMDTRDHKFLKPKDLKLMEKSGYWELGSNGYRLTYINIFNDKGQSLGMIDENNIPNKTTIEYYNHYLMDFIRNQYMIPSETRQEMEIRIKKDYKLMQDIYQQEFGKVPKAYAIMHANSLYNNMDPLVQSANDKEIKDKFLMHFNRELSAYNDKDSDLYNLNRLQVSPYWSTNHVMMKIRQASNQNVEFKIGDPALAQKWHTVNGAAEFDQNKVILTSAPSSEGRILLKETMPQQYNANFTFKGNVVGEQAFYVNYDDKTNSYLRIALIDNELVVSEKLPASDIVEKARFPLNEIKWNEEEYAFNKATVYTYQDTQKGSRIVEEEYPRNLRKNRVFNIAVNKDKINIDVDNVLSETIQINPSLHGSQIGFGALFSHKDTSHEQYADDIYDTLIEDILITDRKDQTIFTNQYTNFEKVKYKSTTLFNHVVDFFIETF</sequence>
<keyword evidence="2" id="KW-0732">Signal</keyword>
<dbReference type="GO" id="GO:0005975">
    <property type="term" value="P:carbohydrate metabolic process"/>
    <property type="evidence" value="ECO:0007669"/>
    <property type="project" value="InterPro"/>
</dbReference>
<evidence type="ECO:0000256" key="3">
    <source>
        <dbReference type="SAM" id="Phobius"/>
    </source>
</evidence>
<dbReference type="SUPFAM" id="SSF88713">
    <property type="entry name" value="Glycoside hydrolase/deacetylase"/>
    <property type="match status" value="1"/>
</dbReference>
<comment type="caution">
    <text evidence="5">The sequence shown here is derived from an EMBL/GenBank/DDBJ whole genome shotgun (WGS) entry which is preliminary data.</text>
</comment>
<evidence type="ECO:0000256" key="2">
    <source>
        <dbReference type="ARBA" id="ARBA00022729"/>
    </source>
</evidence>
<dbReference type="AlphaFoldDB" id="A0A1E4QZ07"/>
<feature type="domain" description="NodB homology" evidence="4">
    <location>
        <begin position="108"/>
        <end position="252"/>
    </location>
</feature>
<gene>
    <name evidence="5" type="ORF">BG258_22735</name>
</gene>
<dbReference type="GO" id="GO:0005576">
    <property type="term" value="C:extracellular region"/>
    <property type="evidence" value="ECO:0007669"/>
    <property type="project" value="UniProtKB-SubCell"/>
</dbReference>
<keyword evidence="3" id="KW-1133">Transmembrane helix</keyword>
<comment type="subcellular location">
    <subcellularLocation>
        <location evidence="1">Secreted</location>
    </subcellularLocation>
</comment>
<evidence type="ECO:0000259" key="4">
    <source>
        <dbReference type="Pfam" id="PF01522"/>
    </source>
</evidence>
<name>A0A1E4QZ07_9BACI</name>
<dbReference type="EMBL" id="MECQ01000006">
    <property type="protein sequence ID" value="ODV53444.1"/>
    <property type="molecule type" value="Genomic_DNA"/>
</dbReference>
<dbReference type="RefSeq" id="WP_069482505.1">
    <property type="nucleotide sequence ID" value="NZ_KV766182.1"/>
</dbReference>
<dbReference type="InterPro" id="IPR051398">
    <property type="entry name" value="Polysacch_Deacetylase"/>
</dbReference>
<evidence type="ECO:0000256" key="1">
    <source>
        <dbReference type="ARBA" id="ARBA00004613"/>
    </source>
</evidence>
<proteinExistence type="predicted"/>
<evidence type="ECO:0000313" key="5">
    <source>
        <dbReference type="EMBL" id="ODV53444.1"/>
    </source>
</evidence>
<dbReference type="Proteomes" id="UP000094784">
    <property type="component" value="Unassembled WGS sequence"/>
</dbReference>
<dbReference type="PANTHER" id="PTHR34216">
    <property type="match status" value="1"/>
</dbReference>
<dbReference type="OrthoDB" id="5437800at2"/>
<dbReference type="GO" id="GO:0016810">
    <property type="term" value="F:hydrolase activity, acting on carbon-nitrogen (but not peptide) bonds"/>
    <property type="evidence" value="ECO:0007669"/>
    <property type="project" value="InterPro"/>
</dbReference>
<dbReference type="InterPro" id="IPR002509">
    <property type="entry name" value="NODB_dom"/>
</dbReference>
<reference evidence="5 6" key="1">
    <citation type="submission" date="2016-09" db="EMBL/GenBank/DDBJ databases">
        <title>Draft genome sequence of the soil isolate, Lysinibacillus fusiformis M5, a potential hypoxanthine producer.</title>
        <authorList>
            <person name="Gallegos-Monterrosa R."/>
            <person name="Maroti G."/>
            <person name="Balint B."/>
            <person name="Kovacs A.T."/>
        </authorList>
    </citation>
    <scope>NUCLEOTIDE SEQUENCE [LARGE SCALE GENOMIC DNA]</scope>
    <source>
        <strain evidence="5 6">M5</strain>
    </source>
</reference>
<dbReference type="InterPro" id="IPR011330">
    <property type="entry name" value="Glyco_hydro/deAcase_b/a-brl"/>
</dbReference>
<accession>A0A1E4QZ07</accession>
<feature type="transmembrane region" description="Helical" evidence="3">
    <location>
        <begin position="21"/>
        <end position="41"/>
    </location>
</feature>
<dbReference type="PANTHER" id="PTHR34216:SF3">
    <property type="entry name" value="POLY-BETA-1,6-N-ACETYL-D-GLUCOSAMINE N-DEACETYLASE"/>
    <property type="match status" value="1"/>
</dbReference>
<protein>
    <submittedName>
        <fullName evidence="5">Polysaccharide deacetylase</fullName>
    </submittedName>
</protein>
<organism evidence="5 6">
    <name type="scientific">Lysinibacillus fusiformis</name>
    <dbReference type="NCBI Taxonomy" id="28031"/>
    <lineage>
        <taxon>Bacteria</taxon>
        <taxon>Bacillati</taxon>
        <taxon>Bacillota</taxon>
        <taxon>Bacilli</taxon>
        <taxon>Bacillales</taxon>
        <taxon>Bacillaceae</taxon>
        <taxon>Lysinibacillus</taxon>
    </lineage>
</organism>
<keyword evidence="3" id="KW-0472">Membrane</keyword>
<keyword evidence="3" id="KW-0812">Transmembrane</keyword>
<dbReference type="Gene3D" id="3.20.20.370">
    <property type="entry name" value="Glycoside hydrolase/deacetylase"/>
    <property type="match status" value="1"/>
</dbReference>
<dbReference type="Pfam" id="PF01522">
    <property type="entry name" value="Polysacc_deac_1"/>
    <property type="match status" value="1"/>
</dbReference>
<evidence type="ECO:0000313" key="6">
    <source>
        <dbReference type="Proteomes" id="UP000094784"/>
    </source>
</evidence>